<name>A0A857J4Z5_9BURK</name>
<proteinExistence type="predicted"/>
<evidence type="ECO:0000313" key="2">
    <source>
        <dbReference type="EMBL" id="QHI99044.1"/>
    </source>
</evidence>
<dbReference type="AlphaFoldDB" id="A0A857J4Z5"/>
<reference evidence="2 3" key="1">
    <citation type="submission" date="2020-01" db="EMBL/GenBank/DDBJ databases">
        <title>Genome sequencing of strain KACC 21265.</title>
        <authorList>
            <person name="Heo J."/>
            <person name="Kim S.-J."/>
            <person name="Kim J.-S."/>
            <person name="Hong S.-B."/>
            <person name="Kwon S.-W."/>
        </authorList>
    </citation>
    <scope>NUCLEOTIDE SEQUENCE [LARGE SCALE GENOMIC DNA]</scope>
    <source>
        <strain evidence="2 3">KACC 21265</strain>
    </source>
</reference>
<evidence type="ECO:0000256" key="1">
    <source>
        <dbReference type="SAM" id="Phobius"/>
    </source>
</evidence>
<sequence length="392" mass="42165">MGTKKWTAVDYDGAKYLAKAVGGKLERIQLPKTMSLQVVIELDDDLFKKLAKDPTWLAKLQEAAGDKARTALDAAAKDILAVEAKAGKFDAKTAAIFTKDVQSMLEARFKAASGEMADASVKLFESYKKGQKDLLEFRIKAGGKILVTALVITASVAGSALTYGALSPLGIVGVVRGGVTISQEIVKLALSADQIAKVIQAELKVLKKVMTDKQPKGNAAKELGLNALAKVAGIDTPSLKNCKSRIELHKIDIGKIEKKSHEMSKKIYEAMDLQADWAKKFDKAKKSMPAPRVGKISTALEKSEKALDILIKGTIKVNESVERAEKRQLAFEAALEKMEDGIPGWVKYVDLAIGLALDLGMGIADANNAIEKAVTVVLSCEQLIATETIDRA</sequence>
<feature type="transmembrane region" description="Helical" evidence="1">
    <location>
        <begin position="145"/>
        <end position="166"/>
    </location>
</feature>
<organism evidence="2 3">
    <name type="scientific">Xylophilus rhododendri</name>
    <dbReference type="NCBI Taxonomy" id="2697032"/>
    <lineage>
        <taxon>Bacteria</taxon>
        <taxon>Pseudomonadati</taxon>
        <taxon>Pseudomonadota</taxon>
        <taxon>Betaproteobacteria</taxon>
        <taxon>Burkholderiales</taxon>
        <taxon>Xylophilus</taxon>
    </lineage>
</organism>
<protein>
    <submittedName>
        <fullName evidence="2">Uncharacterized protein</fullName>
    </submittedName>
</protein>
<keyword evidence="3" id="KW-1185">Reference proteome</keyword>
<dbReference type="EMBL" id="CP047650">
    <property type="protein sequence ID" value="QHI99044.1"/>
    <property type="molecule type" value="Genomic_DNA"/>
</dbReference>
<accession>A0A857J4Z5</accession>
<dbReference type="Proteomes" id="UP000464787">
    <property type="component" value="Chromosome"/>
</dbReference>
<dbReference type="KEGG" id="xyk:GT347_14255"/>
<gene>
    <name evidence="2" type="ORF">GT347_14255</name>
</gene>
<evidence type="ECO:0000313" key="3">
    <source>
        <dbReference type="Proteomes" id="UP000464787"/>
    </source>
</evidence>
<keyword evidence="1" id="KW-1133">Transmembrane helix</keyword>
<dbReference type="RefSeq" id="WP_160552792.1">
    <property type="nucleotide sequence ID" value="NZ_CP047650.1"/>
</dbReference>
<keyword evidence="1" id="KW-0812">Transmembrane</keyword>
<keyword evidence="1" id="KW-0472">Membrane</keyword>